<keyword evidence="3" id="KW-0809">Transit peptide</keyword>
<name>A0AAE0RQY6_9BIVA</name>
<evidence type="ECO:0000256" key="3">
    <source>
        <dbReference type="ARBA" id="ARBA00022946"/>
    </source>
</evidence>
<dbReference type="AlphaFoldDB" id="A0AAE0RQY6"/>
<dbReference type="PANTHER" id="PTHR21013:SF10">
    <property type="entry name" value="ATP SYNTHASE MITOCHONDRIAL F1 COMPLEX ASSEMBLY FACTOR 2"/>
    <property type="match status" value="1"/>
</dbReference>
<dbReference type="PANTHER" id="PTHR21013">
    <property type="entry name" value="ATP SYNTHASE MITOCHONDRIAL F1 COMPLEX ASSEMBLY FACTOR 2/ATP12 PROTEIN, MITOCHONDRIAL PRECURSOR"/>
    <property type="match status" value="1"/>
</dbReference>
<reference evidence="6" key="2">
    <citation type="journal article" date="2021" name="Genome Biol. Evol.">
        <title>Developing a high-quality reference genome for a parasitic bivalve with doubly uniparental inheritance (Bivalvia: Unionida).</title>
        <authorList>
            <person name="Smith C.H."/>
        </authorList>
    </citation>
    <scope>NUCLEOTIDE SEQUENCE</scope>
    <source>
        <strain evidence="6">CHS0354</strain>
        <tissue evidence="6">Mantle</tissue>
    </source>
</reference>
<dbReference type="SUPFAM" id="SSF160909">
    <property type="entry name" value="ATP12-like"/>
    <property type="match status" value="1"/>
</dbReference>
<dbReference type="InterPro" id="IPR042272">
    <property type="entry name" value="ATP12_ATP_synth-F1-assembly_N"/>
</dbReference>
<evidence type="ECO:0000256" key="2">
    <source>
        <dbReference type="ARBA" id="ARBA00008231"/>
    </source>
</evidence>
<keyword evidence="7" id="KW-1185">Reference proteome</keyword>
<dbReference type="Proteomes" id="UP001195483">
    <property type="component" value="Unassembled WGS sequence"/>
</dbReference>
<evidence type="ECO:0000256" key="5">
    <source>
        <dbReference type="ARBA" id="ARBA00023186"/>
    </source>
</evidence>
<evidence type="ECO:0000256" key="1">
    <source>
        <dbReference type="ARBA" id="ARBA00004173"/>
    </source>
</evidence>
<dbReference type="InterPro" id="IPR023335">
    <property type="entry name" value="ATP12_ortho_dom_sf"/>
</dbReference>
<dbReference type="InterPro" id="IPR011419">
    <property type="entry name" value="ATP12_ATP_synth-F1-assembly"/>
</dbReference>
<accession>A0AAE0RQY6</accession>
<protein>
    <recommendedName>
        <fullName evidence="8">ATP synthase mitochondrial F1 complex assembly factor 2</fullName>
    </recommendedName>
</protein>
<dbReference type="Gene3D" id="3.30.2180.10">
    <property type="entry name" value="ATP12-like"/>
    <property type="match status" value="1"/>
</dbReference>
<reference evidence="6" key="1">
    <citation type="journal article" date="2021" name="Genome Biol. Evol.">
        <title>A High-Quality Reference Genome for a Parasitic Bivalve with Doubly Uniparental Inheritance (Bivalvia: Unionida).</title>
        <authorList>
            <person name="Smith C.H."/>
        </authorList>
    </citation>
    <scope>NUCLEOTIDE SEQUENCE</scope>
    <source>
        <strain evidence="6">CHS0354</strain>
    </source>
</reference>
<dbReference type="Pfam" id="PF07542">
    <property type="entry name" value="ATP12"/>
    <property type="match status" value="1"/>
</dbReference>
<keyword evidence="5" id="KW-0143">Chaperone</keyword>
<evidence type="ECO:0008006" key="8">
    <source>
        <dbReference type="Google" id="ProtNLM"/>
    </source>
</evidence>
<proteinExistence type="inferred from homology"/>
<sequence>MAAPLKMSGSRCTAFAKLLVCCYRPERIISMVPQTRFLSTKELKKFYRHAYISQHNGWFEINLDKRKLRTPTGNLFRVPNEALALAVATEWNAQENTVKRHNMHLTSLCNMAIDNPTQRTREDLIQASLHFLETDTVCYRLAEPIELLQFQSQQWDPVIDWFMKRYKVEIGTTTGIVSLKVPEETYQTLERHLLSMSDWALFGYHSCVEALRSVILTMALIDRHINVEKAVQLSRVEQNFQVNRWGNVEWYHDINLLEIQSLVAASTLFVYWTSENSSIKQKAMLASSNM</sequence>
<dbReference type="Gene3D" id="1.10.3580.10">
    <property type="entry name" value="ATP12 ATPase"/>
    <property type="match status" value="1"/>
</dbReference>
<organism evidence="6 7">
    <name type="scientific">Potamilus streckersoni</name>
    <dbReference type="NCBI Taxonomy" id="2493646"/>
    <lineage>
        <taxon>Eukaryota</taxon>
        <taxon>Metazoa</taxon>
        <taxon>Spiralia</taxon>
        <taxon>Lophotrochozoa</taxon>
        <taxon>Mollusca</taxon>
        <taxon>Bivalvia</taxon>
        <taxon>Autobranchia</taxon>
        <taxon>Heteroconchia</taxon>
        <taxon>Palaeoheterodonta</taxon>
        <taxon>Unionida</taxon>
        <taxon>Unionoidea</taxon>
        <taxon>Unionidae</taxon>
        <taxon>Ambleminae</taxon>
        <taxon>Lampsilini</taxon>
        <taxon>Potamilus</taxon>
    </lineage>
</organism>
<dbReference type="GO" id="GO:0033615">
    <property type="term" value="P:mitochondrial proton-transporting ATP synthase complex assembly"/>
    <property type="evidence" value="ECO:0007669"/>
    <property type="project" value="TreeGrafter"/>
</dbReference>
<reference evidence="6" key="3">
    <citation type="submission" date="2023-05" db="EMBL/GenBank/DDBJ databases">
        <authorList>
            <person name="Smith C.H."/>
        </authorList>
    </citation>
    <scope>NUCLEOTIDE SEQUENCE</scope>
    <source>
        <strain evidence="6">CHS0354</strain>
        <tissue evidence="6">Mantle</tissue>
    </source>
</reference>
<dbReference type="GO" id="GO:0005739">
    <property type="term" value="C:mitochondrion"/>
    <property type="evidence" value="ECO:0007669"/>
    <property type="project" value="UniProtKB-SubCell"/>
</dbReference>
<keyword evidence="4" id="KW-0496">Mitochondrion</keyword>
<comment type="caution">
    <text evidence="6">The sequence shown here is derived from an EMBL/GenBank/DDBJ whole genome shotgun (WGS) entry which is preliminary data.</text>
</comment>
<comment type="similarity">
    <text evidence="2">Belongs to the ATP12 family.</text>
</comment>
<evidence type="ECO:0000256" key="4">
    <source>
        <dbReference type="ARBA" id="ARBA00023128"/>
    </source>
</evidence>
<evidence type="ECO:0000313" key="6">
    <source>
        <dbReference type="EMBL" id="KAK3578007.1"/>
    </source>
</evidence>
<dbReference type="EMBL" id="JAEAOA010002188">
    <property type="protein sequence ID" value="KAK3578007.1"/>
    <property type="molecule type" value="Genomic_DNA"/>
</dbReference>
<gene>
    <name evidence="6" type="ORF">CHS0354_037389</name>
</gene>
<comment type="subcellular location">
    <subcellularLocation>
        <location evidence="1">Mitochondrion</location>
    </subcellularLocation>
</comment>
<evidence type="ECO:0000313" key="7">
    <source>
        <dbReference type="Proteomes" id="UP001195483"/>
    </source>
</evidence>